<sequence length="314" mass="33636">MDQTLAGMDAGYIQRRCIGLMEESDRLKIREACDRAAAHLAQQERKAAAARVARSSTERPVASDRLHQEPSLAALPSELLDKIAASIDLVGDMAAWSIATGLPSCDHRIVAAMLRSGIDTTSILCAGAPLHIVQAIAVAPDPLPGYRLSMSTIEAAAAGGRIDVFEWIVRGLRPLLPYWGTARIAAGCRALVGAAWRGHAHMIDTIRSALFPIVPLGVCQRIVMSVDGGFDKIVEVAVSRDHFSFLKAAYDAWPRECARPLVTWALVHDSPGAIEAVGGLAPLGYGPDSVFRCAVDTGASKVAHWVVQTYPRET</sequence>
<reference evidence="1 2" key="1">
    <citation type="journal article" date="2013" name="Science">
        <title>Pandoraviruses: amoeba viruses with genomes up to 2.5 Mb reaching that of parasitic eukaryotes.</title>
        <authorList>
            <person name="Philippe N."/>
            <person name="Legendre M."/>
            <person name="Doutre G."/>
            <person name="Coute Y."/>
            <person name="Poirot O."/>
            <person name="Lescot M."/>
            <person name="Arslan D."/>
            <person name="Seltzer V."/>
            <person name="Bertaux L."/>
            <person name="Bruley C."/>
            <person name="Garin J."/>
            <person name="Claverie J.M."/>
            <person name="Abergel C."/>
        </authorList>
    </citation>
    <scope>NUCLEOTIDE SEQUENCE [LARGE SCALE GENOMIC DNA]</scope>
</reference>
<name>S4VYH4_9VIRU</name>
<gene>
    <name evidence="1" type="ORF">psal_cds_613</name>
</gene>
<dbReference type="RefSeq" id="YP_008437562.1">
    <property type="nucleotide sequence ID" value="NC_022098.1"/>
</dbReference>
<dbReference type="EMBL" id="KC977571">
    <property type="protein sequence ID" value="AGO84491.1"/>
    <property type="molecule type" value="Genomic_DNA"/>
</dbReference>
<organism evidence="1 2">
    <name type="scientific">Pandoravirus salinus</name>
    <dbReference type="NCBI Taxonomy" id="1349410"/>
    <lineage>
        <taxon>Viruses</taxon>
        <taxon>Pandoravirus</taxon>
    </lineage>
</organism>
<keyword evidence="2" id="KW-1185">Reference proteome</keyword>
<protein>
    <submittedName>
        <fullName evidence="1">Uncharacterized protein</fullName>
    </submittedName>
</protein>
<accession>S4VYH4</accession>
<evidence type="ECO:0000313" key="2">
    <source>
        <dbReference type="Proteomes" id="UP000204584"/>
    </source>
</evidence>
<dbReference type="KEGG" id="vg:16606278"/>
<dbReference type="Proteomes" id="UP000204584">
    <property type="component" value="Segment"/>
</dbReference>
<proteinExistence type="predicted"/>
<evidence type="ECO:0000313" key="1">
    <source>
        <dbReference type="EMBL" id="AGO84491.1"/>
    </source>
</evidence>
<dbReference type="GeneID" id="16606278"/>